<evidence type="ECO:0000313" key="2">
    <source>
        <dbReference type="EMBL" id="KKM06105.1"/>
    </source>
</evidence>
<gene>
    <name evidence="2" type="ORF">LCGC14_1747250</name>
</gene>
<sequence length="129" mass="15903">MKNDIIFKCRTCGIEKSKRDTKKINNQRICKSCLKKRRYKHREFIKRDVLGIRKRGDLLKEWKEKREIKKAEKEVIKQAIKEERERKKRNKSVTLKRLPRQKIKIYSYLSLEEKQLLFKKYYKQGDDIE</sequence>
<name>A0A0F9H4Y0_9ZZZZ</name>
<organism evidence="2">
    <name type="scientific">marine sediment metagenome</name>
    <dbReference type="NCBI Taxonomy" id="412755"/>
    <lineage>
        <taxon>unclassified sequences</taxon>
        <taxon>metagenomes</taxon>
        <taxon>ecological metagenomes</taxon>
    </lineage>
</organism>
<comment type="caution">
    <text evidence="2">The sequence shown here is derived from an EMBL/GenBank/DDBJ whole genome shotgun (WGS) entry which is preliminary data.</text>
</comment>
<dbReference type="AlphaFoldDB" id="A0A0F9H4Y0"/>
<proteinExistence type="predicted"/>
<reference evidence="2" key="1">
    <citation type="journal article" date="2015" name="Nature">
        <title>Complex archaea that bridge the gap between prokaryotes and eukaryotes.</title>
        <authorList>
            <person name="Spang A."/>
            <person name="Saw J.H."/>
            <person name="Jorgensen S.L."/>
            <person name="Zaremba-Niedzwiedzka K."/>
            <person name="Martijn J."/>
            <person name="Lind A.E."/>
            <person name="van Eijk R."/>
            <person name="Schleper C."/>
            <person name="Guy L."/>
            <person name="Ettema T.J."/>
        </authorList>
    </citation>
    <scope>NUCLEOTIDE SEQUENCE</scope>
</reference>
<dbReference type="EMBL" id="LAZR01016071">
    <property type="protein sequence ID" value="KKM06105.1"/>
    <property type="molecule type" value="Genomic_DNA"/>
</dbReference>
<feature type="non-terminal residue" evidence="2">
    <location>
        <position position="129"/>
    </location>
</feature>
<accession>A0A0F9H4Y0</accession>
<protein>
    <submittedName>
        <fullName evidence="2">Uncharacterized protein</fullName>
    </submittedName>
</protein>
<keyword evidence="1" id="KW-0175">Coiled coil</keyword>
<evidence type="ECO:0000256" key="1">
    <source>
        <dbReference type="SAM" id="Coils"/>
    </source>
</evidence>
<feature type="coiled-coil region" evidence="1">
    <location>
        <begin position="59"/>
        <end position="90"/>
    </location>
</feature>